<feature type="transmembrane region" description="Helical" evidence="1">
    <location>
        <begin position="53"/>
        <end position="77"/>
    </location>
</feature>
<dbReference type="CDD" id="cd21809">
    <property type="entry name" value="ABC-2_lan_permease-like"/>
    <property type="match status" value="1"/>
</dbReference>
<feature type="transmembrane region" description="Helical" evidence="1">
    <location>
        <begin position="150"/>
        <end position="170"/>
    </location>
</feature>
<dbReference type="RefSeq" id="WP_338754471.1">
    <property type="nucleotide sequence ID" value="NZ_CP147404.1"/>
</dbReference>
<dbReference type="Pfam" id="PF12730">
    <property type="entry name" value="ABC2_membrane_4"/>
    <property type="match status" value="1"/>
</dbReference>
<organism evidence="2 3">
    <name type="scientific">Bacillus kandeliae</name>
    <dbReference type="NCBI Taxonomy" id="3129297"/>
    <lineage>
        <taxon>Bacteria</taxon>
        <taxon>Bacillati</taxon>
        <taxon>Bacillota</taxon>
        <taxon>Bacilli</taxon>
        <taxon>Bacillales</taxon>
        <taxon>Bacillaceae</taxon>
        <taxon>Bacillus</taxon>
    </lineage>
</organism>
<accession>A0ABZ2NAX3</accession>
<keyword evidence="1" id="KW-1133">Transmembrane helix</keyword>
<proteinExistence type="predicted"/>
<dbReference type="Proteomes" id="UP001387364">
    <property type="component" value="Chromosome"/>
</dbReference>
<evidence type="ECO:0000313" key="3">
    <source>
        <dbReference type="Proteomes" id="UP001387364"/>
    </source>
</evidence>
<name>A0ABZ2NAX3_9BACI</name>
<dbReference type="EMBL" id="CP147404">
    <property type="protein sequence ID" value="WXB94669.1"/>
    <property type="molecule type" value="Genomic_DNA"/>
</dbReference>
<protein>
    <submittedName>
        <fullName evidence="2">ABC transporter permease</fullName>
    </submittedName>
</protein>
<keyword evidence="1" id="KW-0472">Membrane</keyword>
<keyword evidence="3" id="KW-1185">Reference proteome</keyword>
<feature type="transmembrane region" description="Helical" evidence="1">
    <location>
        <begin position="105"/>
        <end position="130"/>
    </location>
</feature>
<gene>
    <name evidence="2" type="ORF">WDJ61_08610</name>
</gene>
<feature type="transmembrane region" description="Helical" evidence="1">
    <location>
        <begin position="20"/>
        <end position="41"/>
    </location>
</feature>
<feature type="transmembrane region" description="Helical" evidence="1">
    <location>
        <begin position="182"/>
        <end position="206"/>
    </location>
</feature>
<keyword evidence="1" id="KW-0812">Transmembrane</keyword>
<sequence length="254" mass="28707">MSFLEMVFIEFKKVKRSKILPLILIPPLLVVISGISSLSQYLSDESEGVWSAMFVQCGLLFSYYLLPFSMVVVCVMISQREIQNNGILKMLALPIQHKKLALSKLVVVLCYLALEVVLFFSIFVISGIMATQMLDINEAFPIGYILKWSVYLFATAIPFTTVIWMITVLFRKPLFSIGLNMLFIIPGVLVANTSAWLIYPYCYGGYLISTELERVSLGAAEETFEFFPFIPCAIAIFLVALIITVQRFGKKEMK</sequence>
<evidence type="ECO:0000313" key="2">
    <source>
        <dbReference type="EMBL" id="WXB94669.1"/>
    </source>
</evidence>
<evidence type="ECO:0000256" key="1">
    <source>
        <dbReference type="SAM" id="Phobius"/>
    </source>
</evidence>
<feature type="transmembrane region" description="Helical" evidence="1">
    <location>
        <begin position="226"/>
        <end position="245"/>
    </location>
</feature>
<reference evidence="2 3" key="1">
    <citation type="submission" date="2024-02" db="EMBL/GenBank/DDBJ databases">
        <title>Seven novel Bacillus-like species.</title>
        <authorList>
            <person name="Liu G."/>
        </authorList>
    </citation>
    <scope>NUCLEOTIDE SEQUENCE [LARGE SCALE GENOMIC DNA]</scope>
    <source>
        <strain evidence="2 3">FJAT-52991</strain>
    </source>
</reference>